<dbReference type="AlphaFoldDB" id="A0A936F3J3"/>
<comment type="caution">
    <text evidence="1">The sequence shown here is derived from an EMBL/GenBank/DDBJ whole genome shotgun (WGS) entry which is preliminary data.</text>
</comment>
<protein>
    <submittedName>
        <fullName evidence="1">Uncharacterized protein</fullName>
    </submittedName>
</protein>
<reference evidence="1 2" key="1">
    <citation type="submission" date="2020-10" db="EMBL/GenBank/DDBJ databases">
        <title>Connecting structure to function with the recovery of over 1000 high-quality activated sludge metagenome-assembled genomes encoding full-length rRNA genes using long-read sequencing.</title>
        <authorList>
            <person name="Singleton C.M."/>
            <person name="Petriglieri F."/>
            <person name="Kristensen J.M."/>
            <person name="Kirkegaard R.H."/>
            <person name="Michaelsen T.Y."/>
            <person name="Andersen M.H."/>
            <person name="Karst S.M."/>
            <person name="Dueholm M.S."/>
            <person name="Nielsen P.H."/>
            <person name="Albertsen M."/>
        </authorList>
    </citation>
    <scope>NUCLEOTIDE SEQUENCE [LARGE SCALE GENOMIC DNA]</scope>
    <source>
        <strain evidence="1">OdNE_18-Q3-R46-58_MAXAC.008</strain>
    </source>
</reference>
<gene>
    <name evidence="1" type="ORF">IPN91_12420</name>
</gene>
<dbReference type="EMBL" id="JADKCH010000018">
    <property type="protein sequence ID" value="MBK8573418.1"/>
    <property type="molecule type" value="Genomic_DNA"/>
</dbReference>
<name>A0A936F3J3_9BACT</name>
<organism evidence="1 2">
    <name type="scientific">Candidatus Geothrix odensensis</name>
    <dbReference type="NCBI Taxonomy" id="2954440"/>
    <lineage>
        <taxon>Bacteria</taxon>
        <taxon>Pseudomonadati</taxon>
        <taxon>Acidobacteriota</taxon>
        <taxon>Holophagae</taxon>
        <taxon>Holophagales</taxon>
        <taxon>Holophagaceae</taxon>
        <taxon>Geothrix</taxon>
    </lineage>
</organism>
<dbReference type="Proteomes" id="UP000709959">
    <property type="component" value="Unassembled WGS sequence"/>
</dbReference>
<sequence length="284" mass="32105">MGFGNKKSVPDWVRDVPYGGFQAGIRKGLPFWMNTHRQAWRTICGALVAAPPEWVYADELEKSDESLAAKVRLKVEETLREIKPADMIWAWAVAEVLPWDRTFNIAAVRPWGDEQLNQFLADCRNPLSLPLPKDIDFHLASTDKEWPKQPWALPIRTYDASLAKIRFRVLVDHSTNSESRFTGSKTVVAGPTDPGDMTYWAAVVQTVTSTELVVLKSAEKEELGYGGPATLWAWGTEVDVMLPVPAIRIDPTWEQLPRIITHCQQSGLLYEAHRERQSVRTPLD</sequence>
<evidence type="ECO:0000313" key="1">
    <source>
        <dbReference type="EMBL" id="MBK8573418.1"/>
    </source>
</evidence>
<evidence type="ECO:0000313" key="2">
    <source>
        <dbReference type="Proteomes" id="UP000709959"/>
    </source>
</evidence>
<accession>A0A936F3J3</accession>
<proteinExistence type="predicted"/>